<evidence type="ECO:0008006" key="4">
    <source>
        <dbReference type="Google" id="ProtNLM"/>
    </source>
</evidence>
<dbReference type="OrthoDB" id="1300625at2759"/>
<feature type="compositionally biased region" description="Acidic residues" evidence="1">
    <location>
        <begin position="503"/>
        <end position="513"/>
    </location>
</feature>
<sequence length="556" mass="61875">MEESSEDENAPRTSRGVLDPSWSTVGLRQTNPRTSAAGVVDPPGSVVGLCQTTITDSAAIITAHEQTQRTIDDWMTAECIPFNMMKSEYWDKMVHALMNAPKGFRDTKFENARTKRIEVVGKRVEELRQEWPTTGCMLQLEAAGRMIEADYPHIFSVLCTAHSLDLMFESFAKIGWVGAIMKRASELAKFFTNHSRVRDLLIHYSNGGVVSKPGATRFATNFIMLSSLQGLYLPLPACVTDDDWKPAIMHTSLRNLFVKVTHSILDDTFWADVEKVMQTSKNLLKLLKKVDGTGPTISKVYVRMDSGVEKLRESKWSARWWRKWCSDMPILQKQVVRLLGQASSSSCCERNWSLFERIHSRLCNNLGAIKLSTLVFNRWNQHLLDALIKKPKADKGSPQWEEDEPVEDLTRDEMAKDARMRLAEWRARLHRTELVGDAGDEEAQDVEGGSLAEGPAPARLTRKRGRPQKQPVQEEEEVAPGRTSSDESGSGADENDGGRDESDGSGDGDDESGGCDGTDGSGEEDEGEGDEKDGCSSEEEGDSESEPLSTLRKTSH</sequence>
<evidence type="ECO:0000256" key="1">
    <source>
        <dbReference type="SAM" id="MobiDB-lite"/>
    </source>
</evidence>
<dbReference type="Gramene" id="GBG68939">
    <property type="protein sequence ID" value="GBG68939"/>
    <property type="gene ID" value="CBR_g3638"/>
</dbReference>
<accession>A0A388KFX7</accession>
<dbReference type="EMBL" id="BFEA01000107">
    <property type="protein sequence ID" value="GBG68939.1"/>
    <property type="molecule type" value="Genomic_DNA"/>
</dbReference>
<dbReference type="InterPro" id="IPR012337">
    <property type="entry name" value="RNaseH-like_sf"/>
</dbReference>
<name>A0A388KFX7_CHABU</name>
<organism evidence="2 3">
    <name type="scientific">Chara braunii</name>
    <name type="common">Braun's stonewort</name>
    <dbReference type="NCBI Taxonomy" id="69332"/>
    <lineage>
        <taxon>Eukaryota</taxon>
        <taxon>Viridiplantae</taxon>
        <taxon>Streptophyta</taxon>
        <taxon>Charophyceae</taxon>
        <taxon>Charales</taxon>
        <taxon>Characeae</taxon>
        <taxon>Chara</taxon>
    </lineage>
</organism>
<feature type="region of interest" description="Disordered" evidence="1">
    <location>
        <begin position="436"/>
        <end position="556"/>
    </location>
</feature>
<keyword evidence="3" id="KW-1185">Reference proteome</keyword>
<reference evidence="2 3" key="1">
    <citation type="journal article" date="2018" name="Cell">
        <title>The Chara Genome: Secondary Complexity and Implications for Plant Terrestrialization.</title>
        <authorList>
            <person name="Nishiyama T."/>
            <person name="Sakayama H."/>
            <person name="Vries J.D."/>
            <person name="Buschmann H."/>
            <person name="Saint-Marcoux D."/>
            <person name="Ullrich K.K."/>
            <person name="Haas F.B."/>
            <person name="Vanderstraeten L."/>
            <person name="Becker D."/>
            <person name="Lang D."/>
            <person name="Vosolsobe S."/>
            <person name="Rombauts S."/>
            <person name="Wilhelmsson P.K.I."/>
            <person name="Janitza P."/>
            <person name="Kern R."/>
            <person name="Heyl A."/>
            <person name="Rumpler F."/>
            <person name="Villalobos L.I.A.C."/>
            <person name="Clay J.M."/>
            <person name="Skokan R."/>
            <person name="Toyoda A."/>
            <person name="Suzuki Y."/>
            <person name="Kagoshima H."/>
            <person name="Schijlen E."/>
            <person name="Tajeshwar N."/>
            <person name="Catarino B."/>
            <person name="Hetherington A.J."/>
            <person name="Saltykova A."/>
            <person name="Bonnot C."/>
            <person name="Breuninger H."/>
            <person name="Symeonidi A."/>
            <person name="Radhakrishnan G.V."/>
            <person name="Van Nieuwerburgh F."/>
            <person name="Deforce D."/>
            <person name="Chang C."/>
            <person name="Karol K.G."/>
            <person name="Hedrich R."/>
            <person name="Ulvskov P."/>
            <person name="Glockner G."/>
            <person name="Delwiche C.F."/>
            <person name="Petrasek J."/>
            <person name="Van de Peer Y."/>
            <person name="Friml J."/>
            <person name="Beilby M."/>
            <person name="Dolan L."/>
            <person name="Kohara Y."/>
            <person name="Sugano S."/>
            <person name="Fujiyama A."/>
            <person name="Delaux P.-M."/>
            <person name="Quint M."/>
            <person name="TheiBen G."/>
            <person name="Hagemann M."/>
            <person name="Harholt J."/>
            <person name="Dunand C."/>
            <person name="Zachgo S."/>
            <person name="Langdale J."/>
            <person name="Maumus F."/>
            <person name="Straeten D.V.D."/>
            <person name="Gould S.B."/>
            <person name="Rensing S.A."/>
        </authorList>
    </citation>
    <scope>NUCLEOTIDE SEQUENCE [LARGE SCALE GENOMIC DNA]</scope>
    <source>
        <strain evidence="2 3">S276</strain>
    </source>
</reference>
<feature type="compositionally biased region" description="Acidic residues" evidence="1">
    <location>
        <begin position="521"/>
        <end position="545"/>
    </location>
</feature>
<dbReference type="SUPFAM" id="SSF53098">
    <property type="entry name" value="Ribonuclease H-like"/>
    <property type="match status" value="1"/>
</dbReference>
<comment type="caution">
    <text evidence="2">The sequence shown here is derived from an EMBL/GenBank/DDBJ whole genome shotgun (WGS) entry which is preliminary data.</text>
</comment>
<dbReference type="Proteomes" id="UP000265515">
    <property type="component" value="Unassembled WGS sequence"/>
</dbReference>
<evidence type="ECO:0000313" key="2">
    <source>
        <dbReference type="EMBL" id="GBG68939.1"/>
    </source>
</evidence>
<dbReference type="AlphaFoldDB" id="A0A388KFX7"/>
<feature type="compositionally biased region" description="Polar residues" evidence="1">
    <location>
        <begin position="21"/>
        <end position="34"/>
    </location>
</feature>
<feature type="compositionally biased region" description="Polar residues" evidence="1">
    <location>
        <begin position="547"/>
        <end position="556"/>
    </location>
</feature>
<protein>
    <recommendedName>
        <fullName evidence="4">DUF659 domain-containing protein</fullName>
    </recommendedName>
</protein>
<feature type="region of interest" description="Disordered" evidence="1">
    <location>
        <begin position="1"/>
        <end position="39"/>
    </location>
</feature>
<feature type="region of interest" description="Disordered" evidence="1">
    <location>
        <begin position="391"/>
        <end position="412"/>
    </location>
</feature>
<proteinExistence type="predicted"/>
<dbReference type="PANTHER" id="PTHR32166">
    <property type="entry name" value="OSJNBA0013A04.12 PROTEIN"/>
    <property type="match status" value="1"/>
</dbReference>
<evidence type="ECO:0000313" key="3">
    <source>
        <dbReference type="Proteomes" id="UP000265515"/>
    </source>
</evidence>
<gene>
    <name evidence="2" type="ORF">CBR_g3638</name>
</gene>
<dbReference type="PANTHER" id="PTHR32166:SF123">
    <property type="entry name" value="BED-TYPE DOMAIN-CONTAINING PROTEIN"/>
    <property type="match status" value="1"/>
</dbReference>
<dbReference type="STRING" id="69332.A0A388KFX7"/>